<dbReference type="CDD" id="cd20069">
    <property type="entry name" value="5TM_Oxa1-like"/>
    <property type="match status" value="1"/>
</dbReference>
<dbReference type="Proteomes" id="UP000694865">
    <property type="component" value="Unplaced"/>
</dbReference>
<evidence type="ECO:0000256" key="1">
    <source>
        <dbReference type="ARBA" id="ARBA00004141"/>
    </source>
</evidence>
<evidence type="ECO:0000313" key="6">
    <source>
        <dbReference type="RefSeq" id="XP_006822055.1"/>
    </source>
</evidence>
<dbReference type="RefSeq" id="XP_006822055.1">
    <property type="nucleotide sequence ID" value="XM_006821992.1"/>
</dbReference>
<organism evidence="5 6">
    <name type="scientific">Saccoglossus kowalevskii</name>
    <name type="common">Acorn worm</name>
    <dbReference type="NCBI Taxonomy" id="10224"/>
    <lineage>
        <taxon>Eukaryota</taxon>
        <taxon>Metazoa</taxon>
        <taxon>Hemichordata</taxon>
        <taxon>Enteropneusta</taxon>
        <taxon>Harrimaniidae</taxon>
        <taxon>Saccoglossus</taxon>
    </lineage>
</organism>
<comment type="subcellular location">
    <subcellularLocation>
        <location evidence="1">Membrane</location>
        <topology evidence="1">Multi-pass membrane protein</topology>
    </subcellularLocation>
</comment>
<evidence type="ECO:0000256" key="4">
    <source>
        <dbReference type="ARBA" id="ARBA00023136"/>
    </source>
</evidence>
<reference evidence="6" key="1">
    <citation type="submission" date="2025-08" db="UniProtKB">
        <authorList>
            <consortium name="RefSeq"/>
        </authorList>
    </citation>
    <scope>IDENTIFICATION</scope>
    <source>
        <tissue evidence="6">Testes</tissue>
    </source>
</reference>
<evidence type="ECO:0000313" key="5">
    <source>
        <dbReference type="Proteomes" id="UP000694865"/>
    </source>
</evidence>
<protein>
    <submittedName>
        <fullName evidence="6">Mitochondrial inner membrane protein COX18-like</fullName>
    </submittedName>
</protein>
<proteinExistence type="predicted"/>
<keyword evidence="5" id="KW-1185">Reference proteome</keyword>
<gene>
    <name evidence="6" type="primary">LOC102808541</name>
</gene>
<dbReference type="GeneID" id="102808541"/>
<keyword evidence="2" id="KW-0812">Transmembrane</keyword>
<keyword evidence="3" id="KW-1133">Transmembrane helix</keyword>
<dbReference type="PANTHER" id="PTHR12428:SF65">
    <property type="entry name" value="CYTOCHROME C OXIDASE ASSEMBLY PROTEIN COX18, MITOCHONDRIAL"/>
    <property type="match status" value="1"/>
</dbReference>
<dbReference type="InterPro" id="IPR001708">
    <property type="entry name" value="YidC/ALB3/OXA1/COX18"/>
</dbReference>
<accession>A0ABM0MPW4</accession>
<evidence type="ECO:0000256" key="2">
    <source>
        <dbReference type="ARBA" id="ARBA00022692"/>
    </source>
</evidence>
<sequence length="406" mass="46530">MIGVMFANLVSSRVSVLRTRKHLLKFTAERINSCRSLTFCANSSTRLCAIKVKPSWCKVNSCLPCSATLPYAFEQRRYESGLPDSSQMIYVPTVDEIMYEWIEYIHNATHFPWWLAIIASTIAMRTVLHLPLGIMMQRILARMEITQPKINGQVEIVKQQLEIMAKNEGWQESYKAERYQNEVKDIVRHYHKSEKCNPWRSLIPVSVHVITWMEMTQALGQMSGGSPTVFGTQMDVDFIPEFLNQGALWFSNMTVPDPYLILPTMLCISNLALIEMWNLRRGPETKTQQRVKFILRGVSISMLPLASILPASMSNSYKINIDLLGETEHLTYENAVLAIMAYNYLIQAKYKLSGLTSHEQIANKNSAVFEKKSPTTNHPDFGRRIQHHLRPIELRNVIKAQPPMHA</sequence>
<dbReference type="PANTHER" id="PTHR12428">
    <property type="entry name" value="OXA1"/>
    <property type="match status" value="1"/>
</dbReference>
<name>A0ABM0MPW4_SACKO</name>
<keyword evidence="4" id="KW-0472">Membrane</keyword>
<evidence type="ECO:0000256" key="3">
    <source>
        <dbReference type="ARBA" id="ARBA00022989"/>
    </source>
</evidence>